<evidence type="ECO:0000313" key="1">
    <source>
        <dbReference type="EMBL" id="KAJ8622750.1"/>
    </source>
</evidence>
<proteinExistence type="predicted"/>
<accession>A0ACC2KNZ7</accession>
<evidence type="ECO:0000313" key="2">
    <source>
        <dbReference type="Proteomes" id="UP001234297"/>
    </source>
</evidence>
<comment type="caution">
    <text evidence="1">The sequence shown here is derived from an EMBL/GenBank/DDBJ whole genome shotgun (WGS) entry which is preliminary data.</text>
</comment>
<dbReference type="EMBL" id="CM056818">
    <property type="protein sequence ID" value="KAJ8622750.1"/>
    <property type="molecule type" value="Genomic_DNA"/>
</dbReference>
<dbReference type="Proteomes" id="UP001234297">
    <property type="component" value="Chromosome 10"/>
</dbReference>
<name>A0ACC2KNZ7_PERAE</name>
<gene>
    <name evidence="1" type="ORF">MRB53_031279</name>
</gene>
<organism evidence="1 2">
    <name type="scientific">Persea americana</name>
    <name type="common">Avocado</name>
    <dbReference type="NCBI Taxonomy" id="3435"/>
    <lineage>
        <taxon>Eukaryota</taxon>
        <taxon>Viridiplantae</taxon>
        <taxon>Streptophyta</taxon>
        <taxon>Embryophyta</taxon>
        <taxon>Tracheophyta</taxon>
        <taxon>Spermatophyta</taxon>
        <taxon>Magnoliopsida</taxon>
        <taxon>Magnoliidae</taxon>
        <taxon>Laurales</taxon>
        <taxon>Lauraceae</taxon>
        <taxon>Persea</taxon>
    </lineage>
</organism>
<keyword evidence="2" id="KW-1185">Reference proteome</keyword>
<sequence length="249" mass="27644">MPNRTCVSWTAMIDGYAQVGDVDKAMNLFSAMSSVDVKPDTVTVVAMLSSYSQTGALEIGQWMHKYACHSRLVGNVMVCNALVDMYAKCGCIVNASRIFDIMHERIVVSWTTIIGDYVMNGEFEKTLTLFSQMMKSGYKPNHLTFLAILQACTHAGFLEKDLLGRKGKLKEAFKLIQNMPVEPDAGVWGALLGACRAHHEVKVAKNVANRLFILESRASECCIIRGDGKHLCNCWEVGRCCKDTDNDEM</sequence>
<reference evidence="1 2" key="1">
    <citation type="journal article" date="2022" name="Hortic Res">
        <title>A haplotype resolved chromosomal level avocado genome allows analysis of novel avocado genes.</title>
        <authorList>
            <person name="Nath O."/>
            <person name="Fletcher S.J."/>
            <person name="Hayward A."/>
            <person name="Shaw L.M."/>
            <person name="Masouleh A.K."/>
            <person name="Furtado A."/>
            <person name="Henry R.J."/>
            <person name="Mitter N."/>
        </authorList>
    </citation>
    <scope>NUCLEOTIDE SEQUENCE [LARGE SCALE GENOMIC DNA]</scope>
    <source>
        <strain evidence="2">cv. Hass</strain>
    </source>
</reference>
<protein>
    <submittedName>
        <fullName evidence="1">Uncharacterized protein</fullName>
    </submittedName>
</protein>